<dbReference type="EMBL" id="AP018933">
    <property type="protein sequence ID" value="BBG31248.1"/>
    <property type="molecule type" value="Genomic_DNA"/>
</dbReference>
<evidence type="ECO:0000313" key="2">
    <source>
        <dbReference type="Proteomes" id="UP000267342"/>
    </source>
</evidence>
<dbReference type="Proteomes" id="UP000267342">
    <property type="component" value="Chromosome"/>
</dbReference>
<reference evidence="1 2" key="1">
    <citation type="submission" date="2018-09" db="EMBL/GenBank/DDBJ databases">
        <title>Zymobacter palmae IAM14233 (=T109) whole genome analysis.</title>
        <authorList>
            <person name="Yanase H."/>
        </authorList>
    </citation>
    <scope>NUCLEOTIDE SEQUENCE [LARGE SCALE GENOMIC DNA]</scope>
    <source>
        <strain evidence="1 2">IAM14233</strain>
    </source>
</reference>
<accession>A0A348HHZ6</accession>
<dbReference type="AlphaFoldDB" id="A0A348HHZ6"/>
<evidence type="ECO:0000313" key="1">
    <source>
        <dbReference type="EMBL" id="BBG31248.1"/>
    </source>
</evidence>
<organism evidence="1 2">
    <name type="scientific">Zymobacter palmae</name>
    <dbReference type="NCBI Taxonomy" id="33074"/>
    <lineage>
        <taxon>Bacteria</taxon>
        <taxon>Pseudomonadati</taxon>
        <taxon>Pseudomonadota</taxon>
        <taxon>Gammaproteobacteria</taxon>
        <taxon>Oceanospirillales</taxon>
        <taxon>Halomonadaceae</taxon>
        <taxon>Zymobacter group</taxon>
        <taxon>Zymobacter</taxon>
    </lineage>
</organism>
<keyword evidence="2" id="KW-1185">Reference proteome</keyword>
<protein>
    <submittedName>
        <fullName evidence="1">Uncharacterized protein</fullName>
    </submittedName>
</protein>
<gene>
    <name evidence="1" type="ORF">ZBT109_2518</name>
</gene>
<proteinExistence type="predicted"/>
<dbReference type="KEGG" id="zpl:ZBT109_2518"/>
<sequence>MALWLLVSLVRVADAEQPANAAAAHSTKVIVCSFMGVSP</sequence>
<name>A0A348HHZ6_9GAMM</name>